<proteinExistence type="predicted"/>
<organism evidence="1 2">
    <name type="scientific">Euroglyphus maynei</name>
    <name type="common">Mayne's house dust mite</name>
    <dbReference type="NCBI Taxonomy" id="6958"/>
    <lineage>
        <taxon>Eukaryota</taxon>
        <taxon>Metazoa</taxon>
        <taxon>Ecdysozoa</taxon>
        <taxon>Arthropoda</taxon>
        <taxon>Chelicerata</taxon>
        <taxon>Arachnida</taxon>
        <taxon>Acari</taxon>
        <taxon>Acariformes</taxon>
        <taxon>Sarcoptiformes</taxon>
        <taxon>Astigmata</taxon>
        <taxon>Psoroptidia</taxon>
        <taxon>Analgoidea</taxon>
        <taxon>Pyroglyphidae</taxon>
        <taxon>Pyroglyphinae</taxon>
        <taxon>Euroglyphus</taxon>
    </lineage>
</organism>
<reference evidence="1 2" key="1">
    <citation type="submission" date="2017-03" db="EMBL/GenBank/DDBJ databases">
        <title>Genome Survey of Euroglyphus maynei.</title>
        <authorList>
            <person name="Arlian L.G."/>
            <person name="Morgan M.S."/>
            <person name="Rider S.D."/>
        </authorList>
    </citation>
    <scope>NUCLEOTIDE SEQUENCE [LARGE SCALE GENOMIC DNA]</scope>
    <source>
        <strain evidence="1">Arlian Lab</strain>
        <tissue evidence="1">Whole body</tissue>
    </source>
</reference>
<protein>
    <submittedName>
        <fullName evidence="1">Uncharacterized protein</fullName>
    </submittedName>
</protein>
<dbReference type="AlphaFoldDB" id="A0A1Y3B6D6"/>
<keyword evidence="2" id="KW-1185">Reference proteome</keyword>
<evidence type="ECO:0000313" key="1">
    <source>
        <dbReference type="EMBL" id="OTF76389.1"/>
    </source>
</evidence>
<evidence type="ECO:0000313" key="2">
    <source>
        <dbReference type="Proteomes" id="UP000194236"/>
    </source>
</evidence>
<dbReference type="Proteomes" id="UP000194236">
    <property type="component" value="Unassembled WGS sequence"/>
</dbReference>
<comment type="caution">
    <text evidence="1">The sequence shown here is derived from an EMBL/GenBank/DDBJ whole genome shotgun (WGS) entry which is preliminary data.</text>
</comment>
<gene>
    <name evidence="1" type="ORF">BLA29_003433</name>
</gene>
<dbReference type="EMBL" id="MUJZ01037734">
    <property type="protein sequence ID" value="OTF76389.1"/>
    <property type="molecule type" value="Genomic_DNA"/>
</dbReference>
<accession>A0A1Y3B6D6</accession>
<name>A0A1Y3B6D6_EURMA</name>
<sequence>MPKNFVIVIPDMTELPISARPYCARKTLVGSFDNAVARAICAQNSTDIPMLYRLTNDTALSEIPQKYIKPNIFNMILKMVTTMVNDVIKSNDKNRNVTINIANKAKTIFFTDSVQMKT</sequence>